<reference evidence="2" key="1">
    <citation type="submission" date="2022-11" db="EMBL/GenBank/DDBJ databases">
        <title>Genome Resource of Sclerotinia nivalis Strain SnTB1, a Plant Pathogen Isolated from American Ginseng.</title>
        <authorList>
            <person name="Fan S."/>
        </authorList>
    </citation>
    <scope>NUCLEOTIDE SEQUENCE</scope>
    <source>
        <strain evidence="2">SnTB1</strain>
    </source>
</reference>
<gene>
    <name evidence="2" type="ORF">OCU04_007343</name>
</gene>
<protein>
    <submittedName>
        <fullName evidence="2">Uncharacterized protein</fullName>
    </submittedName>
</protein>
<sequence>MQKSSTQRSSKQKVSFSDAKQIIPPAKKHADPFKDERATGDGNKRSASSPDRGGSSGKKSNTSGTSGTRKVLPAKGVKR</sequence>
<evidence type="ECO:0000256" key="1">
    <source>
        <dbReference type="SAM" id="MobiDB-lite"/>
    </source>
</evidence>
<keyword evidence="3" id="KW-1185">Reference proteome</keyword>
<name>A0A9X0DH89_9HELO</name>
<dbReference type="EMBL" id="JAPEIS010000008">
    <property type="protein sequence ID" value="KAJ8063466.1"/>
    <property type="molecule type" value="Genomic_DNA"/>
</dbReference>
<organism evidence="2 3">
    <name type="scientific">Sclerotinia nivalis</name>
    <dbReference type="NCBI Taxonomy" id="352851"/>
    <lineage>
        <taxon>Eukaryota</taxon>
        <taxon>Fungi</taxon>
        <taxon>Dikarya</taxon>
        <taxon>Ascomycota</taxon>
        <taxon>Pezizomycotina</taxon>
        <taxon>Leotiomycetes</taxon>
        <taxon>Helotiales</taxon>
        <taxon>Sclerotiniaceae</taxon>
        <taxon>Sclerotinia</taxon>
    </lineage>
</organism>
<dbReference type="AlphaFoldDB" id="A0A9X0DH89"/>
<feature type="compositionally biased region" description="Low complexity" evidence="1">
    <location>
        <begin position="1"/>
        <end position="15"/>
    </location>
</feature>
<accession>A0A9X0DH89</accession>
<comment type="caution">
    <text evidence="2">The sequence shown here is derived from an EMBL/GenBank/DDBJ whole genome shotgun (WGS) entry which is preliminary data.</text>
</comment>
<proteinExistence type="predicted"/>
<feature type="region of interest" description="Disordered" evidence="1">
    <location>
        <begin position="1"/>
        <end position="79"/>
    </location>
</feature>
<evidence type="ECO:0000313" key="2">
    <source>
        <dbReference type="EMBL" id="KAJ8063466.1"/>
    </source>
</evidence>
<evidence type="ECO:0000313" key="3">
    <source>
        <dbReference type="Proteomes" id="UP001152300"/>
    </source>
</evidence>
<feature type="compositionally biased region" description="Low complexity" evidence="1">
    <location>
        <begin position="57"/>
        <end position="70"/>
    </location>
</feature>
<dbReference type="Proteomes" id="UP001152300">
    <property type="component" value="Unassembled WGS sequence"/>
</dbReference>
<feature type="compositionally biased region" description="Basic and acidic residues" evidence="1">
    <location>
        <begin position="28"/>
        <end position="44"/>
    </location>
</feature>
<dbReference type="OrthoDB" id="3560276at2759"/>